<dbReference type="Pfam" id="PF22807">
    <property type="entry name" value="TrAA12"/>
    <property type="match status" value="1"/>
</dbReference>
<feature type="domain" description="Pyrroloquinoline quinone-dependent pyranose dehydrogenase beta-propeller" evidence="3">
    <location>
        <begin position="32"/>
        <end position="426"/>
    </location>
</feature>
<dbReference type="PANTHER" id="PTHR47572">
    <property type="entry name" value="LIPOPROTEIN-RELATED"/>
    <property type="match status" value="1"/>
</dbReference>
<reference evidence="4 5" key="1">
    <citation type="submission" date="2017-05" db="EMBL/GenBank/DDBJ databases">
        <title>Draft genome sequence of Elsinoe australis.</title>
        <authorList>
            <person name="Cheng Q."/>
        </authorList>
    </citation>
    <scope>NUCLEOTIDE SEQUENCE [LARGE SCALE GENOMIC DNA]</scope>
    <source>
        <strain evidence="4 5">NL1</strain>
    </source>
</reference>
<evidence type="ECO:0000256" key="2">
    <source>
        <dbReference type="SAM" id="SignalP"/>
    </source>
</evidence>
<evidence type="ECO:0000313" key="5">
    <source>
        <dbReference type="Proteomes" id="UP000243723"/>
    </source>
</evidence>
<dbReference type="InterPro" id="IPR054539">
    <property type="entry name" value="Beta-prop_PDH"/>
</dbReference>
<gene>
    <name evidence="4" type="ORF">B9Z65_1795</name>
</gene>
<dbReference type="PROSITE" id="PS51257">
    <property type="entry name" value="PROKAR_LIPOPROTEIN"/>
    <property type="match status" value="1"/>
</dbReference>
<dbReference type="InterPro" id="IPR051262">
    <property type="entry name" value="SMP-30/CGR1_Lactonase"/>
</dbReference>
<evidence type="ECO:0000256" key="1">
    <source>
        <dbReference type="SAM" id="MobiDB-lite"/>
    </source>
</evidence>
<organism evidence="4 5">
    <name type="scientific">Elsinoe australis</name>
    <dbReference type="NCBI Taxonomy" id="40998"/>
    <lineage>
        <taxon>Eukaryota</taxon>
        <taxon>Fungi</taxon>
        <taxon>Dikarya</taxon>
        <taxon>Ascomycota</taxon>
        <taxon>Pezizomycotina</taxon>
        <taxon>Dothideomycetes</taxon>
        <taxon>Dothideomycetidae</taxon>
        <taxon>Myriangiales</taxon>
        <taxon>Elsinoaceae</taxon>
        <taxon>Elsinoe</taxon>
    </lineage>
</organism>
<dbReference type="Gene3D" id="2.120.10.30">
    <property type="entry name" value="TolB, C-terminal domain"/>
    <property type="match status" value="1"/>
</dbReference>
<comment type="caution">
    <text evidence="4">The sequence shown here is derived from an EMBL/GenBank/DDBJ whole genome shotgun (WGS) entry which is preliminary data.</text>
</comment>
<dbReference type="PANTHER" id="PTHR47572:SF4">
    <property type="entry name" value="LACTONASE DRP35"/>
    <property type="match status" value="1"/>
</dbReference>
<feature type="compositionally biased region" description="Gly residues" evidence="1">
    <location>
        <begin position="435"/>
        <end position="452"/>
    </location>
</feature>
<feature type="region of interest" description="Disordered" evidence="1">
    <location>
        <begin position="431"/>
        <end position="459"/>
    </location>
</feature>
<evidence type="ECO:0000313" key="4">
    <source>
        <dbReference type="EMBL" id="PSK36612.1"/>
    </source>
</evidence>
<dbReference type="InterPro" id="IPR011042">
    <property type="entry name" value="6-blade_b-propeller_TolB-like"/>
</dbReference>
<keyword evidence="2" id="KW-0732">Signal</keyword>
<evidence type="ECO:0000259" key="3">
    <source>
        <dbReference type="Pfam" id="PF22807"/>
    </source>
</evidence>
<name>A0A2P7YKX7_9PEZI</name>
<dbReference type="EMBL" id="NHZQ01000419">
    <property type="protein sequence ID" value="PSK36612.1"/>
    <property type="molecule type" value="Genomic_DNA"/>
</dbReference>
<dbReference type="InterPro" id="IPR011041">
    <property type="entry name" value="Quinoprot_gluc/sorb_DH_b-prop"/>
</dbReference>
<dbReference type="SUPFAM" id="SSF50952">
    <property type="entry name" value="Soluble quinoprotein glucose dehydrogenase"/>
    <property type="match status" value="1"/>
</dbReference>
<keyword evidence="5" id="KW-1185">Reference proteome</keyword>
<dbReference type="Proteomes" id="UP000243723">
    <property type="component" value="Unassembled WGS sequence"/>
</dbReference>
<dbReference type="OrthoDB" id="507128at2759"/>
<sequence>MLRNLLLAALPYLTAAQSSSSCGPAPSGSIRPSIASGYRYQVVATGLSDPRGLALDRDGNLLVVEQGRGRISAHSLSEDAGGCVSIRSSTDVTPDGLQLNHGIEISPDGNTLYASNTNETYAWSYDTSARTVSNRQTLVGNMSGTDHSTRTLLLSKSAPDMLIVAFGSTSNYDALATSINTGSASVKAFNITNRTETYTYQTDGLLLGWGLRNEVGVGEHPNTGGIWGVENSADQMMRYGVDIHANNPAEELNFLGYLNGTESPTQGTNFGYPFCFSAWNVSELPQNEGIQVGDQFAIDAVPALQNRNETDQFCANRTQARLVFEAHMAPLDIKFNSSGREAWITFHGSWNSPDPVGYKLSMISFNEAGEPMDPLTSTTAAMDIFANQDNSGCPGNCFRPATMAIDARGRIFMSSDASGEIYLITKDATATGTSPGSGSGSGSGGSGTGTGSGASPSPTTGAGVMMAPQFWCAAVAVCLTLFMVSL</sequence>
<dbReference type="STRING" id="40998.A0A2P7YKX7"/>
<dbReference type="AlphaFoldDB" id="A0A2P7YKX7"/>
<protein>
    <submittedName>
        <fullName evidence="4">Repressed by EFG1 protein 1</fullName>
    </submittedName>
</protein>
<proteinExistence type="predicted"/>
<feature type="signal peptide" evidence="2">
    <location>
        <begin position="1"/>
        <end position="16"/>
    </location>
</feature>
<accession>A0A2P7YKX7</accession>
<feature type="chain" id="PRO_5015116790" evidence="2">
    <location>
        <begin position="17"/>
        <end position="486"/>
    </location>
</feature>